<accession>A0A401WFZ9</accession>
<reference evidence="1 2" key="1">
    <citation type="submission" date="2018-11" db="EMBL/GenBank/DDBJ databases">
        <title>Whole genome sequence of Streptomyces paromomycinus NBRC 15454(T).</title>
        <authorList>
            <person name="Komaki H."/>
            <person name="Tamura T."/>
        </authorList>
    </citation>
    <scope>NUCLEOTIDE SEQUENCE [LARGE SCALE GENOMIC DNA]</scope>
    <source>
        <strain evidence="1 2">NBRC 15454</strain>
    </source>
</reference>
<dbReference type="RefSeq" id="WP_125058165.1">
    <property type="nucleotide sequence ID" value="NZ_BHZD01000001.1"/>
</dbReference>
<sequence length="737" mass="80759">MTIGLATTLGDYLEYAFAQHGRGARYLPVFDPAGKHVWPRRIAARLGLETVAVPARADGAVPPGAGDCARDGREDHLVVALTDDAGFCAPALVFALAKDARLVRADTVSQVVKAALELPPGGYLTVVGPERVLEFALLNRLRREVPEVNTGVLCGPTPAKLSELVFKTLVYPHVPAERDEFFAGLLKGKEPMTSGRLTVYPTDAVDAGHLMDGTVLRRVLSFIAHASEDYLRVTPDDILCGLTDDPEEQAAARRAPGPLPACMQGDTCVYPDARRHDPAAITAQVVFANACLTLKFGTQLMGEHNRFTISRRFLDGWAGCFVASPLLKDGIPGENLLFHALIEDGLTVGAAVRAVNDNLERWGVDAPAVIVIGDPEAVYGDRGAPRTSPVPAVTYERDRATVRFDGLMPTYSRVRLDDPDLLAAHRDGTLDIRPATPFGGRTPFYAAAAEIDGGLDMMVLGVQDRPLLTEESPRVLDVRATAPRAELDGLTRAFERYENLAFLDIKLDKGRAVLTDMVNNLPTMARRARNTRFELTEWERFSRSVERIQEKCAALDRGVMDKLLQATESREYHFVEAYRHTYTVQRTESTDDPCRYCGEALHRYVSGNILRPHLRRYLISCAICGAVQDTEDEAVTLTITGDNRLRPGTDTELGVEIGNSGDEELDLLLGGRITHGKPHGFGFRLDDESVRVPAGGTARTRLTVSTGRPLARHTMLLRFYAVGLGRIQFAGRDLYVR</sequence>
<proteinExistence type="predicted"/>
<dbReference type="EMBL" id="BHZD01000001">
    <property type="protein sequence ID" value="GCD48209.1"/>
    <property type="molecule type" value="Genomic_DNA"/>
</dbReference>
<comment type="caution">
    <text evidence="1">The sequence shown here is derived from an EMBL/GenBank/DDBJ whole genome shotgun (WGS) entry which is preliminary data.</text>
</comment>
<keyword evidence="2" id="KW-1185">Reference proteome</keyword>
<organism evidence="1 2">
    <name type="scientific">Streptomyces paromomycinus</name>
    <name type="common">Streptomyces rimosus subsp. paromomycinus</name>
    <dbReference type="NCBI Taxonomy" id="92743"/>
    <lineage>
        <taxon>Bacteria</taxon>
        <taxon>Bacillati</taxon>
        <taxon>Actinomycetota</taxon>
        <taxon>Actinomycetes</taxon>
        <taxon>Kitasatosporales</taxon>
        <taxon>Streptomycetaceae</taxon>
        <taxon>Streptomyces</taxon>
    </lineage>
</organism>
<name>A0A401WFZ9_STREY</name>
<gene>
    <name evidence="1" type="ORF">GKJPGBOP_08005</name>
</gene>
<evidence type="ECO:0000313" key="2">
    <source>
        <dbReference type="Proteomes" id="UP000286746"/>
    </source>
</evidence>
<protein>
    <submittedName>
        <fullName evidence="1">Uncharacterized protein</fullName>
    </submittedName>
</protein>
<evidence type="ECO:0000313" key="1">
    <source>
        <dbReference type="EMBL" id="GCD48209.1"/>
    </source>
</evidence>
<dbReference type="AlphaFoldDB" id="A0A401WFZ9"/>
<dbReference type="Proteomes" id="UP000286746">
    <property type="component" value="Unassembled WGS sequence"/>
</dbReference>